<dbReference type="InterPro" id="IPR049874">
    <property type="entry name" value="ROK_cs"/>
</dbReference>
<dbReference type="Pfam" id="PF00480">
    <property type="entry name" value="ROK"/>
    <property type="match status" value="1"/>
</dbReference>
<name>A0ABS7YAA5_9BURK</name>
<organism evidence="1 2">
    <name type="scientific">Massilia hydrophila</name>
    <dbReference type="NCBI Taxonomy" id="3044279"/>
    <lineage>
        <taxon>Bacteria</taxon>
        <taxon>Pseudomonadati</taxon>
        <taxon>Pseudomonadota</taxon>
        <taxon>Betaproteobacteria</taxon>
        <taxon>Burkholderiales</taxon>
        <taxon>Oxalobacteraceae</taxon>
        <taxon>Telluria group</taxon>
        <taxon>Massilia</taxon>
    </lineage>
</organism>
<evidence type="ECO:0000313" key="1">
    <source>
        <dbReference type="EMBL" id="MCA1855234.1"/>
    </source>
</evidence>
<accession>A0ABS7YAA5</accession>
<dbReference type="InterPro" id="IPR000600">
    <property type="entry name" value="ROK"/>
</dbReference>
<dbReference type="Proteomes" id="UP001198602">
    <property type="component" value="Unassembled WGS sequence"/>
</dbReference>
<dbReference type="SUPFAM" id="SSF53067">
    <property type="entry name" value="Actin-like ATPase domain"/>
    <property type="match status" value="1"/>
</dbReference>
<sequence length="300" mass="30645">MLLAIDIGGTKVASARVENGTVVERRQLPMAYDEAGFAGVIAALSAGWPAPARVAVCTTGYIDGGRVRSVNRDIIRFWDGFALADQLRARFDCPLTLINDGQAAAWGEYTARRTPLAPAPPANLLFITLSTGVGGGLVLDDRLRAGPHGLAGHVGHAGVRLAALDGATVCGCGRSGCLEMIASGTALARQARAAFGKPVTSAELFARATTDYLADAILSHAAQAVAEAIGGLHMIVDLQEVVIGGSVGLADGMLERIRCALDCLALRAAPVLSAAQLGGDAGLAGLIALDTAGAQRGDIE</sequence>
<dbReference type="PANTHER" id="PTHR18964">
    <property type="entry name" value="ROK (REPRESSOR, ORF, KINASE) FAMILY"/>
    <property type="match status" value="1"/>
</dbReference>
<evidence type="ECO:0000313" key="2">
    <source>
        <dbReference type="Proteomes" id="UP001198602"/>
    </source>
</evidence>
<keyword evidence="2" id="KW-1185">Reference proteome</keyword>
<dbReference type="InterPro" id="IPR043129">
    <property type="entry name" value="ATPase_NBD"/>
</dbReference>
<comment type="caution">
    <text evidence="1">The sequence shown here is derived from an EMBL/GenBank/DDBJ whole genome shotgun (WGS) entry which is preliminary data.</text>
</comment>
<gene>
    <name evidence="1" type="ORF">LE190_04755</name>
</gene>
<dbReference type="RefSeq" id="WP_225237605.1">
    <property type="nucleotide sequence ID" value="NZ_JAHYBX010000001.1"/>
</dbReference>
<proteinExistence type="predicted"/>
<reference evidence="1 2" key="1">
    <citation type="submission" date="2021-07" db="EMBL/GenBank/DDBJ databases">
        <title>Characterization of Violacein-producing bacteria and related species.</title>
        <authorList>
            <person name="Wilson H.S."/>
            <person name="De Leon M.E."/>
        </authorList>
    </citation>
    <scope>NUCLEOTIDE SEQUENCE [LARGE SCALE GENOMIC DNA]</scope>
    <source>
        <strain evidence="1 2">HSC-2F05</strain>
    </source>
</reference>
<dbReference type="EMBL" id="JAHYBX010000001">
    <property type="protein sequence ID" value="MCA1855234.1"/>
    <property type="molecule type" value="Genomic_DNA"/>
</dbReference>
<dbReference type="Gene3D" id="3.30.420.40">
    <property type="match status" value="2"/>
</dbReference>
<protein>
    <submittedName>
        <fullName evidence="1">ROK family protein</fullName>
    </submittedName>
</protein>
<dbReference type="PROSITE" id="PS01125">
    <property type="entry name" value="ROK"/>
    <property type="match status" value="1"/>
</dbReference>
<dbReference type="PANTHER" id="PTHR18964:SF169">
    <property type="entry name" value="N-ACETYLMANNOSAMINE KINASE"/>
    <property type="match status" value="1"/>
</dbReference>